<evidence type="ECO:0000256" key="1">
    <source>
        <dbReference type="SAM" id="MobiDB-lite"/>
    </source>
</evidence>
<comment type="caution">
    <text evidence="3">The sequence shown here is derived from an EMBL/GenBank/DDBJ whole genome shotgun (WGS) entry which is preliminary data.</text>
</comment>
<name>A0ABU5HHT3_9BACT</name>
<dbReference type="Gene3D" id="2.120.10.60">
    <property type="entry name" value="Tricorn protease N-terminal domain"/>
    <property type="match status" value="1"/>
</dbReference>
<gene>
    <name evidence="3" type="ORF">SYV04_41980</name>
</gene>
<dbReference type="InterPro" id="IPR025965">
    <property type="entry name" value="FlgD/Vpr_Ig-like"/>
</dbReference>
<dbReference type="RefSeq" id="WP_321551750.1">
    <property type="nucleotide sequence ID" value="NZ_JAXIVS010000026.1"/>
</dbReference>
<reference evidence="3 4" key="1">
    <citation type="submission" date="2023-12" db="EMBL/GenBank/DDBJ databases">
        <title>the genome sequence of Hyalangium sp. s54d21.</title>
        <authorList>
            <person name="Zhang X."/>
        </authorList>
    </citation>
    <scope>NUCLEOTIDE SEQUENCE [LARGE SCALE GENOMIC DNA]</scope>
    <source>
        <strain evidence="4">s54d21</strain>
    </source>
</reference>
<dbReference type="InterPro" id="IPR003961">
    <property type="entry name" value="FN3_dom"/>
</dbReference>
<dbReference type="Gene3D" id="2.60.40.10">
    <property type="entry name" value="Immunoglobulins"/>
    <property type="match status" value="10"/>
</dbReference>
<keyword evidence="4" id="KW-1185">Reference proteome</keyword>
<dbReference type="InterPro" id="IPR011042">
    <property type="entry name" value="6-blade_b-propeller_TolB-like"/>
</dbReference>
<feature type="region of interest" description="Disordered" evidence="1">
    <location>
        <begin position="3553"/>
        <end position="3578"/>
    </location>
</feature>
<dbReference type="PROSITE" id="PS50853">
    <property type="entry name" value="FN3"/>
    <property type="match status" value="2"/>
</dbReference>
<dbReference type="Pfam" id="PF07705">
    <property type="entry name" value="CARDB"/>
    <property type="match status" value="5"/>
</dbReference>
<feature type="domain" description="Fibronectin type-III" evidence="2">
    <location>
        <begin position="3118"/>
        <end position="3211"/>
    </location>
</feature>
<evidence type="ECO:0000313" key="4">
    <source>
        <dbReference type="Proteomes" id="UP001291309"/>
    </source>
</evidence>
<dbReference type="Pfam" id="PF13860">
    <property type="entry name" value="FlgD_ig"/>
    <property type="match status" value="2"/>
</dbReference>
<protein>
    <submittedName>
        <fullName evidence="3">CARDB domain-containing protein</fullName>
    </submittedName>
</protein>
<evidence type="ECO:0000313" key="3">
    <source>
        <dbReference type="EMBL" id="MDY7233031.1"/>
    </source>
</evidence>
<organism evidence="3 4">
    <name type="scientific">Hyalangium rubrum</name>
    <dbReference type="NCBI Taxonomy" id="3103134"/>
    <lineage>
        <taxon>Bacteria</taxon>
        <taxon>Pseudomonadati</taxon>
        <taxon>Myxococcota</taxon>
        <taxon>Myxococcia</taxon>
        <taxon>Myxococcales</taxon>
        <taxon>Cystobacterineae</taxon>
        <taxon>Archangiaceae</taxon>
        <taxon>Hyalangium</taxon>
    </lineage>
</organism>
<feature type="compositionally biased region" description="Low complexity" evidence="1">
    <location>
        <begin position="3556"/>
        <end position="3570"/>
    </location>
</feature>
<dbReference type="CDD" id="cd00688">
    <property type="entry name" value="ISOPREN_C2_like"/>
    <property type="match status" value="1"/>
</dbReference>
<dbReference type="SUPFAM" id="SSF82171">
    <property type="entry name" value="DPP6 N-terminal domain-like"/>
    <property type="match status" value="2"/>
</dbReference>
<dbReference type="Gene3D" id="1.50.10.20">
    <property type="match status" value="1"/>
</dbReference>
<dbReference type="Proteomes" id="UP001291309">
    <property type="component" value="Unassembled WGS sequence"/>
</dbReference>
<dbReference type="InterPro" id="IPR036116">
    <property type="entry name" value="FN3_sf"/>
</dbReference>
<dbReference type="CDD" id="cd00063">
    <property type="entry name" value="FN3"/>
    <property type="match status" value="1"/>
</dbReference>
<dbReference type="InterPro" id="IPR011635">
    <property type="entry name" value="CARDB"/>
</dbReference>
<feature type="domain" description="Fibronectin type-III" evidence="2">
    <location>
        <begin position="3901"/>
        <end position="3998"/>
    </location>
</feature>
<dbReference type="InterPro" id="IPR008930">
    <property type="entry name" value="Terpenoid_cyclase/PrenylTrfase"/>
</dbReference>
<accession>A0ABU5HHT3</accession>
<evidence type="ECO:0000259" key="2">
    <source>
        <dbReference type="PROSITE" id="PS50853"/>
    </source>
</evidence>
<dbReference type="InterPro" id="IPR013783">
    <property type="entry name" value="Ig-like_fold"/>
</dbReference>
<dbReference type="EMBL" id="JAXIVS010000026">
    <property type="protein sequence ID" value="MDY7233031.1"/>
    <property type="molecule type" value="Genomic_DNA"/>
</dbReference>
<dbReference type="Pfam" id="PF07676">
    <property type="entry name" value="PD40"/>
    <property type="match status" value="1"/>
</dbReference>
<dbReference type="SUPFAM" id="SSF48239">
    <property type="entry name" value="Terpenoid cyclases/Protein prenyltransferases"/>
    <property type="match status" value="1"/>
</dbReference>
<dbReference type="Gene3D" id="2.120.10.30">
    <property type="entry name" value="TolB, C-terminal domain"/>
    <property type="match status" value="2"/>
</dbReference>
<dbReference type="SUPFAM" id="SSF49265">
    <property type="entry name" value="Fibronectin type III"/>
    <property type="match status" value="2"/>
</dbReference>
<dbReference type="InterPro" id="IPR011659">
    <property type="entry name" value="WD40"/>
</dbReference>
<dbReference type="PANTHER" id="PTHR35902">
    <property type="entry name" value="S-LAYER DOMAIN-LIKE PROTEIN-RELATED"/>
    <property type="match status" value="1"/>
</dbReference>
<sequence>MLAWVLVFTVLPGVGHASGDIVVIAHDGTPYSGGSDNASWYLPRQRVANHFYATHGDEYDFLVVLPTFFSSLGEDAAGLYTLVRNDVSGIGKPLYNSSAAFGSAGRLKGYIDLRSLMSGVPSSPETEAIVLAHEVAHQWSGQVGYRETTSSQRSEELLGRDGAHWSFFLDSQASVLYGSDWEARGPGSFESIGARRRLSELDLYLMGFLSPWEVGPLTLLSPAPGESHTAQDIPPPDGTRVSVTSRQLSLEGIIRAEGARWPDSAGSQKQFRAAFILLTAPGQSATPAQRTFAESLRRSFENHFFFLTRGRGLFETDLVERPPAPVAEAPSVQLGVSYLLSRQRAEGDWATRPEASLRETQQALDALRLFLSNPGVPASVDRAWNHLETRQPVDVDGLARLSLSMRGESPTTLARLNAYRQNSGSVGLSPGYRSTLLDTALLGLALTQASLAPDPTPEVTAFLLEQQNADGGWPALPGGPSRFEPTALVLEYLARIPRTPAITAAAQEAFAFFRQHRDSRGFFVEAGTRVATTGWALMSLATWRQLTAEEASRATSALLSRQRPDGSWEGSVVDTALALRALRIALTPNLTLSPGSIHLSATQVTAGETVLATVQLSNTGHAEAQNVLVQGFDSFGRPLGTGVRVASLAGGATTSVVLAFDTRDSGGSTQVFLVADPAGTLDEGQEDDNRAAVPLLVAEAPLAPDLFVHSGGVTLSPSSINRLPSQVVVTARVGNLGRTDAAAVEVVVRMGAQVLATSQLTLEAQSSQLASWTVQVSALQDAGRITVEVDPSNVVQEPIETNNAQSLRLGVSPGVDLRVVRVTAPATVDQGRDAIVQYELVNGGTAEGVIAGSLEITSESGALLGTVVLPSRSVSAGGTITGQLVWRANVVGSLRATLRAQHPGDLDRSNDTGSTTFEVQPSSLANLVAAIGTLSITPEPPQETKPATVSVTVRNSGQGQAQNFTVDFYLGVPESGGTRFHREQVATLAPGATLQLSGTLTLPQEAPETVYVILDGEQSVSEFDEEDNRTFLSISPAAIADLVVSAADIRPSPIFPRENTSVPVTVSVMNAGGQRAEGVSVELLRVGTNGSEELIGQTVIAAIEPGQRGEPILSWSTTGLRGAQRLVARVNGQGTVPEQRADNNRAERQISVQDAALALSELYFSPNGDGVRDVTDISYRLATEAAVEARIEDAQGRTVQLLTAPSAIASSLSWDGRSTAGRIVPDGTYRIHVRTLAPSPELLLGTLEAVVDTNRTPLDTSEPSALEVESLEGTASADMLFGPAGAMPDESGVVFRGREPGKSGCGLYHQSLGGAPARRLTPDAWPCDAYSPGSGGMAVSPNARWIAFHGRTTCASTESTCGTLELLSTPERQLRRLVLDEESPRRAILFAVAPVFSAEASRVFFATLDESLDVTEFRIEEIRVDGTQRRILARSSHEPVELSLSPDGSQLALLDSTGAVSLLALSDESRRAVLTAGTIAKGITPSGTPTGAGTSEDLRHGWTTSGEALIYPTLGWLQYAPPGSDSIYVTVDPRLEHKDLVTGEVRRLFTGPPGSWDFEENQAALAVHPVSGGTVFRYKPLLSMNPQLWTVSPMGTARMLHPYDVRGMRWSPGGSFLFGFRDAESSGGLSLSAVTTRDNLSVRLTATRTPGAPSITFQGTATDRNFEEWQISVRAYASSEPFVVIARSTTPVAAGQLAEWIPPQPGMYEAQLLARDRAGNVRTRTTVFGYSLSPAVANVSRTPELFSPNGDGVLDKVEIHYTATRATLVDFQILDARNQVVRQHALQHEQPGNFHVSWDGRDASGVSVPDGEYTVSLDGTRLSVEIDNTPPMAMLALDTSGVANLPAPYRYSDVMPVDLDPRASTDEGARTNTPVRIVVAGTSLKVQDAHLQEWALEVSSPEDPSLGRTLLTGMQAVDETRNLAVESLRGTFRLRVKDRAGNKALTTPVHLDDRLFITLVGAPEQIHLSWLLPGQVMPRVRPFTLARMNVAGITVLPRLPGGRYALGLNTTRGAHLVSFSVAYRTGTAPWIIIDTQNVTALGEAMVVWDARSAGTPSEFELRAVDSEGRLFSTPFTFSGPEDTQRTRFACVKTRHGEATVLSAFVGDALTRGADLAPGASWRFTSVETGRVTNFTAAPGRLVPTSAGLQVLQDLPTASLSGCRYEVDFLGTHQNGQPLTDRGTVDLCKLQLTASDDGIVLTESFRQALRSVEVFVDDTAPGVVARFGPFEGTSPLHPIDRSRFPTGSRHTLRAKTTLADGTQVLTQANLVPEDPNLLDRGCNDQGELQLAQSTLSLSIPQRDADASLCGIHTPTYTAKLTGGAGSGQHLQSLGVEIVSAQGEVVSRPAVSGVPMGASVVNTSFAIDAQTLPEGSYRVRASATWSDGSLTHTEAQPLFIDRTPAYTVVTRPAATGRVCPESRRGTDGAIKKYLVVEGAVADRHLESYELLLREAGGEPQQIAKASFSPAQPSSRQGVLGTVDVTHRGSSFELLLAARDVSGSSWCAEPLAVEVATPPTFGTPTLSPGLFSPDADGRFDTTMLQFTLDQAASVTVTAQTAGGPLHTILQSALPQGSASLVWNGRQEGGSLLADGTYSLRIRATGACDMTGEASALVRLDTQEPTARIDFPAEGQGVGASFSVLGEAADVNMARYELSIGSGTTPTQYTPIASRIVSASGVLGAVSLESLPPGEYTLRLVVEDLAGHTKELLRRFQYQPASLLRAASVLPSLISPDGDGVLETATLHIALAAPATVSAAILDGAGNPVRVLVEPTALPATSQGQLPLNPAALVGLPTGVYALRVSASAGAATDTAPAALEIDVDAPHLLLTSPLTGSVQRARLSIDGAIQDPSLESWSLTHVAPGENGPGQVIASGNSAASGVLAVRGELLEGTHHLLLEAHDRAGHTSEQSVSFTVDTTPPQAGFLSPLAGALLSGREGPLDIRGHAEDARLRLVRLEATTASGTQTLFSGPSIPPGGLLHSWAVGYDEEGPVELRLVAKDTAGNETESRISITLDSTPPVASLVEPRGGTQGQGLVFRGTAMDEHLSSWELELGRGTPGEVSTFQRLTRSTQPLSSGVLATLASVGEGSYVARLHVRDAAGNESTDEAAFTVDSIAPVPVPTLSATVERPNTVTLTWEPSPSSDVTTYELLRAIGSGPATLIATLASDTRLYLDSGLLDGRYRYSVRARDAAQNASPLSPEALVEIDATPPMALWLSPTPGEAVRGTVELQGTAYSLEDFREYRVSIGAGNTPASFTLLHRSLLPVSTGRLGELEVMPLPQGSIQTLRLEAEDLIGNVSEARVTFTVDNLPPTAPVLQSATVAGSTVLLGWQGSPEEDVLGYVPFRDGMPLGIPDGASPRDLRPYALSSMSRSYTDTSVPDGRHAYHLVAIDRAGNLSTASNSRQVTLETHPPVVRLIEPASLERVRHDTWLLAQGSDQDIASVRFEARGVPSGAFSLVGTPDTQAPYTALLPLSQFTSRIVELRAVAKDSANKVDPAPSSIHVLKEAMPSQPSITALVDGDQVALSWTDGNPTGLLAGFELSEAGVPVTIAPERWPGTASATSTASGSPADAYDSDPFGTSWEPQSVFPQAWTLELDEPVLLRGLSLTQAANAQLRLEARLDGMWVTLTSPVSATAFQPLTHALERPMEVDGVRVTFLSVISGDPALYDVQLDALPLEHGTTTLLASVPEGRHTYSLRAMGFGGTPSEASTVSVRVYAPWLEASADATPESSMMLQGREVPPSAQVQLLGENGVVATTTADARGHFLFNAPLVLGTNSFQVLATDGAGNRSLPSETVTVVSDPAPSAALTLALDAVTGSDVSLSFTVAGESADVVGYVLVRESATGTVELPSAPADVRGFVDRGVRNGAHTYRVHAFNPSGFRGPASNAVSVTVDVAPPAAPVEVAVEPLPSGGALAVSWAPGDARTVAYRVERAIGADGAFEVLAGSERVITSQLVDLFLSDDTLYRYRIIAFDALGNPSSPSAIATGVPVDSTPPAAPRLTRPTVAGKPITVASPTTTLAGLTEPGTRVTLFRNDEYYAQASAGALRVEGSLLELSLTPVGSGWPSEDGRRVAYLVESSLPGTEALAVETRSGELLGTFRDASLQFIREVTFSPDGQRLVLQTWSGVTFLASLDTGEVRQLAPLDHGADVSASWAPNSHEVAYASNPSGTPAIVVVDITTGSERWLTGASDEPLMAPRHAPDGQSLFALTSSGSSMRLLRMAPMSEDSTTLFEAASINPRYAISPDSERIALVATREGQTDVYLVSTSTGASVRLTHGPESEFMPAFSRDGRRLAFRRGGDLVIHEDGREQRFEGLSDLQWSWDHEGALLASSTVGLTRLDWGARFEFTGVRLEPGDTLFSATATDPAQRTSSAATPIQITLDATTLPDLVAEVLLRPEVPRAGQPFDAFVTVRNQGGGSAPATTLSVAVLLPDGRSMPPQLISLPTLPAGGMTTAVVALSHPELSGPLVLEAIVDPQQQVDDAVRDNNRVHHPFSLALDDKPVVSVSVSPASVEVNGESLATLTVANPGAARTVDVEVWLVTSSGEPVFQVGAVEHLAPLGEGRSITFTRHVNVARTLAGSYLVKAKAREGSALLSEAETPLSINADRATHLRLTSSRARYVTGESLVLATTVRNDSANSFLDGASYTLSVTGPTGAPVLESVTALPLLAQGASHSVRTEWSSLGLEPGQYEARGVITLGSRQLATATVRFSISGRPLLSGTLLVLGDGAPPVIRAGQALTVDFAAVNQGSTVEPSLALRVAIIDPDTGLAVRSHVLPAQPLEVGESLSGQHDFSTLGLPLKSYAVYLLAERPDGTVQALSTAQFRLIDGQAPVLQPLNLTDGMYVSGSVLPLLRALDAESGVAFIKARIDAASSGVGMVLTSGTVFDGTWSIPLGFSGQGPHTIVFSTEDRAGNAGQVSLTVINDTRPPAISISGVKEGARFRSPAVPVIEVADASPTTVSILLDGAPFSSGTAITTDGEHTLVVQATDGAGNPSLEFVRFTVDMTEPWISFGDLRENGFYRQNVTPFVTIRDWDLQQSTLTLNGQPFTSGSAVSTEGTHVLRAWAKDGSGNQTERQARFTLDRTPPTVTLSGVSGGAQYRGSVTPVIVIQDAHLATQEVRLDDAPFRSGTPVTDDGNHTLTVRAEDSAGWVTEQTVQFSVQAESVNVTQVAAASFSRVLALVHEGTCSASASELRRIQSLLETELGGPDRLLTVATSEAAFLEGVRSGVANVFLVISLDSTRGECREGQETSGNEPVRARQEQLRKAWTREVTEQVFAGHAGLVVLRAHAASLPGLREVLGVDFQESPRQNRVRLPSSALEGPAYLNAPMGGTRLQVLDSSVQAAALYADSHEALAGALYTFGQGRSVTFGFDLTSALPGAHAALALRKSVAYVTPSSSRPTPLGVAGVELRLANPSHTSRLRVVEKLPAPLTATWASSEGTLAPDGHEIIWEPTLARGMAHEVRFLVRLPEVSGSHTVSASVDSLRSAAPFHLGTRNVNLAQPLSSAELLTRVREALAAHPKGEEHKRLELEARLRSVEARPVTQREDIEALIEDLFVAVDATRHLGGDSRPVRQALGDLIRYWEARWYLF</sequence>
<dbReference type="Gene3D" id="2.60.40.4070">
    <property type="match status" value="3"/>
</dbReference>
<proteinExistence type="predicted"/>
<dbReference type="SMART" id="SM00060">
    <property type="entry name" value="FN3"/>
    <property type="match status" value="4"/>
</dbReference>